<proteinExistence type="predicted"/>
<evidence type="ECO:0000313" key="3">
    <source>
        <dbReference type="Proteomes" id="UP000323597"/>
    </source>
</evidence>
<dbReference type="Proteomes" id="UP000323597">
    <property type="component" value="Chromosome D12"/>
</dbReference>
<keyword evidence="1" id="KW-0175">Coiled coil</keyword>
<gene>
    <name evidence="2" type="ORF">E1A91_D12G196300v1</name>
</gene>
<dbReference type="InterPro" id="IPR021042">
    <property type="entry name" value="Herpes_UL139_cytomegalovirus"/>
</dbReference>
<reference evidence="2 3" key="1">
    <citation type="submission" date="2019-07" db="EMBL/GenBank/DDBJ databases">
        <title>WGS assembly of Gossypium mustelinum.</title>
        <authorList>
            <person name="Chen Z.J."/>
            <person name="Sreedasyam A."/>
            <person name="Ando A."/>
            <person name="Song Q."/>
            <person name="De L."/>
            <person name="Hulse-Kemp A."/>
            <person name="Ding M."/>
            <person name="Ye W."/>
            <person name="Kirkbride R."/>
            <person name="Jenkins J."/>
            <person name="Plott C."/>
            <person name="Lovell J."/>
            <person name="Lin Y.-M."/>
            <person name="Vaughn R."/>
            <person name="Liu B."/>
            <person name="Li W."/>
            <person name="Simpson S."/>
            <person name="Scheffler B."/>
            <person name="Saski C."/>
            <person name="Grover C."/>
            <person name="Hu G."/>
            <person name="Conover J."/>
            <person name="Carlson J."/>
            <person name="Shu S."/>
            <person name="Boston L."/>
            <person name="Williams M."/>
            <person name="Peterson D."/>
            <person name="Mcgee K."/>
            <person name="Jones D."/>
            <person name="Wendel J."/>
            <person name="Stelly D."/>
            <person name="Grimwood J."/>
            <person name="Schmutz J."/>
        </authorList>
    </citation>
    <scope>NUCLEOTIDE SEQUENCE [LARGE SCALE GENOMIC DNA]</scope>
    <source>
        <strain evidence="2">1408120.09</strain>
    </source>
</reference>
<dbReference type="PANTHER" id="PTHR37214">
    <property type="entry name" value="CYTOMEGALOVIRUS UL139 PROTEIN"/>
    <property type="match status" value="1"/>
</dbReference>
<name>A0A5D2SHW2_GOSMU</name>
<dbReference type="EMBL" id="CM017660">
    <property type="protein sequence ID" value="TYI51728.1"/>
    <property type="molecule type" value="Genomic_DNA"/>
</dbReference>
<evidence type="ECO:0000256" key="1">
    <source>
        <dbReference type="SAM" id="Coils"/>
    </source>
</evidence>
<dbReference type="PANTHER" id="PTHR37214:SF2">
    <property type="entry name" value="CYTOMEGALOVIRUS UL139 PROTEIN"/>
    <property type="match status" value="1"/>
</dbReference>
<accession>A0A5D2SHW2</accession>
<feature type="coiled-coil region" evidence="1">
    <location>
        <begin position="54"/>
        <end position="88"/>
    </location>
</feature>
<dbReference type="SUPFAM" id="SSF57997">
    <property type="entry name" value="Tropomyosin"/>
    <property type="match status" value="1"/>
</dbReference>
<protein>
    <submittedName>
        <fullName evidence="2">Uncharacterized protein</fullName>
    </submittedName>
</protein>
<dbReference type="Pfam" id="PF12507">
    <property type="entry name" value="HCMV_UL139"/>
    <property type="match status" value="1"/>
</dbReference>
<keyword evidence="3" id="KW-1185">Reference proteome</keyword>
<organism evidence="2 3">
    <name type="scientific">Gossypium mustelinum</name>
    <name type="common">Cotton</name>
    <name type="synonym">Gossypium caicoense</name>
    <dbReference type="NCBI Taxonomy" id="34275"/>
    <lineage>
        <taxon>Eukaryota</taxon>
        <taxon>Viridiplantae</taxon>
        <taxon>Streptophyta</taxon>
        <taxon>Embryophyta</taxon>
        <taxon>Tracheophyta</taxon>
        <taxon>Spermatophyta</taxon>
        <taxon>Magnoliopsida</taxon>
        <taxon>eudicotyledons</taxon>
        <taxon>Gunneridae</taxon>
        <taxon>Pentapetalae</taxon>
        <taxon>rosids</taxon>
        <taxon>malvids</taxon>
        <taxon>Malvales</taxon>
        <taxon>Malvaceae</taxon>
        <taxon>Malvoideae</taxon>
        <taxon>Gossypium</taxon>
    </lineage>
</organism>
<evidence type="ECO:0000313" key="2">
    <source>
        <dbReference type="EMBL" id="TYI51728.1"/>
    </source>
</evidence>
<sequence length="149" mass="17510">MEHSRNQRLMLLLAEKELQAHKSQVLESKLARIGSMERSCLFLDQKIASQNFRISALKSDIENLDTKYDSSSQKLKAVKSEIEELEEVEKERDTFYELKISEMNEFGENVKRFLTETRTRMQELRNSVNELKLTFMELSGNNGYRVVLR</sequence>
<dbReference type="AlphaFoldDB" id="A0A5D2SHW2"/>
<feature type="coiled-coil region" evidence="1">
    <location>
        <begin position="114"/>
        <end position="141"/>
    </location>
</feature>